<evidence type="ECO:0000256" key="1">
    <source>
        <dbReference type="PROSITE-ProRule" id="PRU00339"/>
    </source>
</evidence>
<gene>
    <name evidence="3" type="ORF">GGX14DRAFT_441140</name>
</gene>
<proteinExistence type="predicted"/>
<dbReference type="Pfam" id="PF13181">
    <property type="entry name" value="TPR_8"/>
    <property type="match status" value="1"/>
</dbReference>
<dbReference type="PROSITE" id="PS50005">
    <property type="entry name" value="TPR"/>
    <property type="match status" value="1"/>
</dbReference>
<feature type="repeat" description="TPR" evidence="1">
    <location>
        <begin position="76"/>
        <end position="109"/>
    </location>
</feature>
<dbReference type="Gene3D" id="1.25.40.10">
    <property type="entry name" value="Tetratricopeptide repeat domain"/>
    <property type="match status" value="1"/>
</dbReference>
<accession>A0AAD6VL42</accession>
<evidence type="ECO:0000256" key="2">
    <source>
        <dbReference type="SAM" id="MobiDB-lite"/>
    </source>
</evidence>
<comment type="caution">
    <text evidence="3">The sequence shown here is derived from an EMBL/GenBank/DDBJ whole genome shotgun (WGS) entry which is preliminary data.</text>
</comment>
<evidence type="ECO:0000313" key="3">
    <source>
        <dbReference type="EMBL" id="KAJ7216319.1"/>
    </source>
</evidence>
<feature type="region of interest" description="Disordered" evidence="2">
    <location>
        <begin position="207"/>
        <end position="244"/>
    </location>
</feature>
<dbReference type="SUPFAM" id="SSF48452">
    <property type="entry name" value="TPR-like"/>
    <property type="match status" value="1"/>
</dbReference>
<feature type="non-terminal residue" evidence="3">
    <location>
        <position position="1"/>
    </location>
</feature>
<dbReference type="EMBL" id="JARJCW010000015">
    <property type="protein sequence ID" value="KAJ7216319.1"/>
    <property type="molecule type" value="Genomic_DNA"/>
</dbReference>
<dbReference type="AlphaFoldDB" id="A0AAD6VL42"/>
<dbReference type="GO" id="GO:0004190">
    <property type="term" value="F:aspartic-type endopeptidase activity"/>
    <property type="evidence" value="ECO:0007669"/>
    <property type="project" value="InterPro"/>
</dbReference>
<protein>
    <submittedName>
        <fullName evidence="3">Uncharacterized protein</fullName>
    </submittedName>
</protein>
<dbReference type="SMART" id="SM00028">
    <property type="entry name" value="TPR"/>
    <property type="match status" value="2"/>
</dbReference>
<dbReference type="InterPro" id="IPR001969">
    <property type="entry name" value="Aspartic_peptidase_AS"/>
</dbReference>
<organism evidence="3 4">
    <name type="scientific">Mycena pura</name>
    <dbReference type="NCBI Taxonomy" id="153505"/>
    <lineage>
        <taxon>Eukaryota</taxon>
        <taxon>Fungi</taxon>
        <taxon>Dikarya</taxon>
        <taxon>Basidiomycota</taxon>
        <taxon>Agaricomycotina</taxon>
        <taxon>Agaricomycetes</taxon>
        <taxon>Agaricomycetidae</taxon>
        <taxon>Agaricales</taxon>
        <taxon>Marasmiineae</taxon>
        <taxon>Mycenaceae</taxon>
        <taxon>Mycena</taxon>
    </lineage>
</organism>
<dbReference type="InterPro" id="IPR011990">
    <property type="entry name" value="TPR-like_helical_dom_sf"/>
</dbReference>
<dbReference type="InterPro" id="IPR051864">
    <property type="entry name" value="NCF2_NOXA1"/>
</dbReference>
<dbReference type="InterPro" id="IPR019734">
    <property type="entry name" value="TPR_rpt"/>
</dbReference>
<reference evidence="3" key="1">
    <citation type="submission" date="2023-03" db="EMBL/GenBank/DDBJ databases">
        <title>Massive genome expansion in bonnet fungi (Mycena s.s.) driven by repeated elements and novel gene families across ecological guilds.</title>
        <authorList>
            <consortium name="Lawrence Berkeley National Laboratory"/>
            <person name="Harder C.B."/>
            <person name="Miyauchi S."/>
            <person name="Viragh M."/>
            <person name="Kuo A."/>
            <person name="Thoen E."/>
            <person name="Andreopoulos B."/>
            <person name="Lu D."/>
            <person name="Skrede I."/>
            <person name="Drula E."/>
            <person name="Henrissat B."/>
            <person name="Morin E."/>
            <person name="Kohler A."/>
            <person name="Barry K."/>
            <person name="LaButti K."/>
            <person name="Morin E."/>
            <person name="Salamov A."/>
            <person name="Lipzen A."/>
            <person name="Mereny Z."/>
            <person name="Hegedus B."/>
            <person name="Baldrian P."/>
            <person name="Stursova M."/>
            <person name="Weitz H."/>
            <person name="Taylor A."/>
            <person name="Grigoriev I.V."/>
            <person name="Nagy L.G."/>
            <person name="Martin F."/>
            <person name="Kauserud H."/>
        </authorList>
    </citation>
    <scope>NUCLEOTIDE SEQUENCE</scope>
    <source>
        <strain evidence="3">9144</strain>
    </source>
</reference>
<dbReference type="PANTHER" id="PTHR15175">
    <property type="entry name" value="NEUTROPHIL CYTOSOLIC FACTOR 2, NEUTROPHIL NADPH OXIDASE FACTOR 2"/>
    <property type="match status" value="1"/>
</dbReference>
<dbReference type="PANTHER" id="PTHR15175:SF0">
    <property type="entry name" value="SH3 DOMAIN-CONTAINING PROTEIN C23A1.17"/>
    <property type="match status" value="1"/>
</dbReference>
<keyword evidence="1" id="KW-0802">TPR repeat</keyword>
<dbReference type="GO" id="GO:0006508">
    <property type="term" value="P:proteolysis"/>
    <property type="evidence" value="ECO:0007669"/>
    <property type="project" value="InterPro"/>
</dbReference>
<dbReference type="Proteomes" id="UP001219525">
    <property type="component" value="Unassembled WGS sequence"/>
</dbReference>
<dbReference type="PROSITE" id="PS00141">
    <property type="entry name" value="ASP_PROTEASE"/>
    <property type="match status" value="1"/>
</dbReference>
<sequence>PSPMTVDHLRAELQAWQNALSAHDAGDFRGSLRLFESIANTSKIIVNVALIHDRLGERMEAIQNLTKAIEMDKYLAIGYFQRGVAYYHAGQYEEAVKDFLDAQLMMRTNVEINYDILGLNYHLKLSDILFNKWLSLSRMGNTQESHRALEALQGASPPAELQAMISSAMAKPEESCPCSLPAGTLYRPSATKMRLLESASVNPIEDVKPPSYSSVSPRAETRGRSVTARKCSRKQKSTSTYSGSSSMFCTPRPLNCIATERAELSRAIGPDMMKPMTEIGSTPCAGVRISQGPLSGLMAWRFIVQRDGSNISGASTYAAVVVNFILDTGSQKTYVPADVLAELGYNLKPGSEITLRLQGVRTHCVVSNPEDAGRVGVSFMTAGSLTYYFDAGLVAPVLYDGSHERPVCIPRTIAAVPRRSWLTNLLSIITFSRTR</sequence>
<feature type="non-terminal residue" evidence="3">
    <location>
        <position position="435"/>
    </location>
</feature>
<name>A0AAD6VL42_9AGAR</name>
<evidence type="ECO:0000313" key="4">
    <source>
        <dbReference type="Proteomes" id="UP001219525"/>
    </source>
</evidence>
<keyword evidence="4" id="KW-1185">Reference proteome</keyword>